<name>D5L2L6_9VIRU</name>
<accession>D5L2L6</accession>
<evidence type="ECO:0000313" key="2">
    <source>
        <dbReference type="EMBL" id="ADE29275.1"/>
    </source>
</evidence>
<evidence type="ECO:0000256" key="1">
    <source>
        <dbReference type="SAM" id="Phobius"/>
    </source>
</evidence>
<proteinExistence type="predicted"/>
<protein>
    <submittedName>
        <fullName evidence="2">Uncharacterized protein</fullName>
    </submittedName>
</protein>
<feature type="transmembrane region" description="Helical" evidence="1">
    <location>
        <begin position="67"/>
        <end position="89"/>
    </location>
</feature>
<organism evidence="2">
    <name type="scientific">uncultured virus</name>
    <dbReference type="NCBI Taxonomy" id="340016"/>
    <lineage>
        <taxon>Viruses</taxon>
        <taxon>environmental samples</taxon>
    </lineage>
</organism>
<keyword evidence="1" id="KW-0812">Transmembrane</keyword>
<keyword evidence="1" id="KW-1133">Transmembrane helix</keyword>
<feature type="transmembrane region" description="Helical" evidence="1">
    <location>
        <begin position="25"/>
        <end position="47"/>
    </location>
</feature>
<reference evidence="2" key="1">
    <citation type="journal article" date="2010" name="Environ. Microbiol.">
        <title>The metavirome of a hypersaline environment.</title>
        <authorList>
            <person name="Santos F."/>
            <person name="Yarza P."/>
            <person name="Parro V."/>
            <person name="Briones C."/>
            <person name="Anton J."/>
        </authorList>
    </citation>
    <scope>NUCLEOTIDE SEQUENCE</scope>
</reference>
<keyword evidence="1" id="KW-0472">Membrane</keyword>
<dbReference type="EMBL" id="GU735311">
    <property type="protein sequence ID" value="ADE29275.1"/>
    <property type="molecule type" value="Genomic_DNA"/>
</dbReference>
<sequence>MSASGDDGSVARIGDLVAPENMSQVLVQLSITLAIGVLIVGKVFNAIPAPPSGSLSTAREQVEQLTATSFELAPVILIVIVAAVVISVVRRI</sequence>